<evidence type="ECO:0000313" key="1">
    <source>
        <dbReference type="EMBL" id="SET86723.1"/>
    </source>
</evidence>
<keyword evidence="2" id="KW-1185">Reference proteome</keyword>
<dbReference type="EMBL" id="FOIJ01000005">
    <property type="protein sequence ID" value="SET86723.1"/>
    <property type="molecule type" value="Genomic_DNA"/>
</dbReference>
<organism evidence="1 2">
    <name type="scientific">Stigmatella erecta</name>
    <dbReference type="NCBI Taxonomy" id="83460"/>
    <lineage>
        <taxon>Bacteria</taxon>
        <taxon>Pseudomonadati</taxon>
        <taxon>Myxococcota</taxon>
        <taxon>Myxococcia</taxon>
        <taxon>Myxococcales</taxon>
        <taxon>Cystobacterineae</taxon>
        <taxon>Archangiaceae</taxon>
        <taxon>Stigmatella</taxon>
    </lineage>
</organism>
<evidence type="ECO:0000313" key="2">
    <source>
        <dbReference type="Proteomes" id="UP000199181"/>
    </source>
</evidence>
<dbReference type="AlphaFoldDB" id="A0A1I0HSE1"/>
<name>A0A1I0HSE1_9BACT</name>
<protein>
    <submittedName>
        <fullName evidence="1">Uncharacterized protein</fullName>
    </submittedName>
</protein>
<gene>
    <name evidence="1" type="ORF">SAMN05443639_10579</name>
</gene>
<dbReference type="Proteomes" id="UP000199181">
    <property type="component" value="Unassembled WGS sequence"/>
</dbReference>
<dbReference type="RefSeq" id="WP_093519491.1">
    <property type="nucleotide sequence ID" value="NZ_FOIJ01000005.1"/>
</dbReference>
<accession>A0A1I0HSE1</accession>
<proteinExistence type="predicted"/>
<sequence length="290" mass="33773">MAYDKQLLLTIMTTEMSARDHLVRKWQDTNKRALSDFQTLLVDPSLFDATMQRLFVDERHNYRHYFNVIKQYDTREIIAELGKLTSKSRLYLDLHGKEGTSDLFNQNHGKAGTGYQWGYIVGMYLTDSSHYSKTAKESSTNRLKIVFSICYGANYAEEFLEGLMAARMELSLPMIYVLVVARYEKLIYNTELNTKRVELSHPFNPAQVQHIHASTGKGLKQIDKRLKELDADAPSFEAMYKEFDESSYNKLRHPYSFFKRVGYKKYAFFNTDQGAIERKEIAQNPAKKFL</sequence>
<reference evidence="2" key="1">
    <citation type="submission" date="2016-10" db="EMBL/GenBank/DDBJ databases">
        <authorList>
            <person name="Varghese N."/>
            <person name="Submissions S."/>
        </authorList>
    </citation>
    <scope>NUCLEOTIDE SEQUENCE [LARGE SCALE GENOMIC DNA]</scope>
    <source>
        <strain evidence="2">DSM 16858</strain>
    </source>
</reference>